<reference evidence="13 14" key="1">
    <citation type="submission" date="2010-08" db="EMBL/GenBank/DDBJ databases">
        <title>Complete sequence of Gallionella capsiferriformans ES-2.</title>
        <authorList>
            <consortium name="US DOE Joint Genome Institute"/>
            <person name="Lucas S."/>
            <person name="Copeland A."/>
            <person name="Lapidus A."/>
            <person name="Cheng J.-F."/>
            <person name="Bruce D."/>
            <person name="Goodwin L."/>
            <person name="Pitluck S."/>
            <person name="Chertkov O."/>
            <person name="Davenport K.W."/>
            <person name="Detter J.C."/>
            <person name="Han C."/>
            <person name="Tapia R."/>
            <person name="Land M."/>
            <person name="Hauser L."/>
            <person name="Chang Y.-J."/>
            <person name="Jeffries C."/>
            <person name="Kyrpides N."/>
            <person name="Ivanova N."/>
            <person name="Mikhailova N."/>
            <person name="Shelobolina E.S."/>
            <person name="Picardal F."/>
            <person name="Roden E."/>
            <person name="Emerson D."/>
            <person name="Woyke T."/>
        </authorList>
    </citation>
    <scope>NUCLEOTIDE SEQUENCE [LARGE SCALE GENOMIC DNA]</scope>
    <source>
        <strain evidence="13 14">ES-2</strain>
    </source>
</reference>
<keyword evidence="5" id="KW-0573">Peptidoglycan synthesis</keyword>
<evidence type="ECO:0000256" key="9">
    <source>
        <dbReference type="RuleBase" id="RU004016"/>
    </source>
</evidence>
<proteinExistence type="inferred from homology"/>
<dbReference type="STRING" id="395494.Galf_2454"/>
<dbReference type="MEROPS" id="S11.002"/>
<keyword evidence="4" id="KW-0133">Cell shape</keyword>
<feature type="active site" description="Proton acceptor" evidence="7">
    <location>
        <position position="128"/>
    </location>
</feature>
<evidence type="ECO:0000256" key="4">
    <source>
        <dbReference type="ARBA" id="ARBA00022960"/>
    </source>
</evidence>
<evidence type="ECO:0000256" key="10">
    <source>
        <dbReference type="SAM" id="MobiDB-lite"/>
    </source>
</evidence>
<dbReference type="SUPFAM" id="SSF56601">
    <property type="entry name" value="beta-lactamase/transpeptidase-like"/>
    <property type="match status" value="1"/>
</dbReference>
<dbReference type="InterPro" id="IPR001967">
    <property type="entry name" value="Peptidase_S11_N"/>
</dbReference>
<evidence type="ECO:0000256" key="1">
    <source>
        <dbReference type="ARBA" id="ARBA00007164"/>
    </source>
</evidence>
<organism evidence="13 14">
    <name type="scientific">Gallionella capsiferriformans (strain ES-2)</name>
    <name type="common">Gallionella ferruginea capsiferriformans (strain ES-2)</name>
    <dbReference type="NCBI Taxonomy" id="395494"/>
    <lineage>
        <taxon>Bacteria</taxon>
        <taxon>Pseudomonadati</taxon>
        <taxon>Pseudomonadota</taxon>
        <taxon>Betaproteobacteria</taxon>
        <taxon>Nitrosomonadales</taxon>
        <taxon>Gallionellaceae</taxon>
        <taxon>Gallionella</taxon>
    </lineage>
</organism>
<feature type="domain" description="Peptidase S11 D-alanyl-D-alanine carboxypeptidase A N-terminal" evidence="12">
    <location>
        <begin position="91"/>
        <end position="317"/>
    </location>
</feature>
<feature type="active site" evidence="7">
    <location>
        <position position="182"/>
    </location>
</feature>
<evidence type="ECO:0000256" key="3">
    <source>
        <dbReference type="ARBA" id="ARBA00022801"/>
    </source>
</evidence>
<dbReference type="GO" id="GO:0008360">
    <property type="term" value="P:regulation of cell shape"/>
    <property type="evidence" value="ECO:0007669"/>
    <property type="project" value="UniProtKB-KW"/>
</dbReference>
<dbReference type="NCBIfam" id="NF008668">
    <property type="entry name" value="PRK11669.1"/>
    <property type="match status" value="1"/>
</dbReference>
<feature type="region of interest" description="Disordered" evidence="10">
    <location>
        <begin position="30"/>
        <end position="61"/>
    </location>
</feature>
<feature type="active site" evidence="7">
    <location>
        <position position="125"/>
    </location>
</feature>
<feature type="chain" id="PRO_5003128287" evidence="11">
    <location>
        <begin position="20"/>
        <end position="347"/>
    </location>
</feature>
<dbReference type="GO" id="GO:0006508">
    <property type="term" value="P:proteolysis"/>
    <property type="evidence" value="ECO:0007669"/>
    <property type="project" value="InterPro"/>
</dbReference>
<keyword evidence="2 11" id="KW-0732">Signal</keyword>
<dbReference type="GO" id="GO:0009252">
    <property type="term" value="P:peptidoglycan biosynthetic process"/>
    <property type="evidence" value="ECO:0007669"/>
    <property type="project" value="UniProtKB-KW"/>
</dbReference>
<dbReference type="GO" id="GO:0071555">
    <property type="term" value="P:cell wall organization"/>
    <property type="evidence" value="ECO:0007669"/>
    <property type="project" value="UniProtKB-KW"/>
</dbReference>
<gene>
    <name evidence="13" type="ordered locus">Galf_2454</name>
</gene>
<evidence type="ECO:0000256" key="2">
    <source>
        <dbReference type="ARBA" id="ARBA00022729"/>
    </source>
</evidence>
<dbReference type="AlphaFoldDB" id="D9SK41"/>
<evidence type="ECO:0000256" key="7">
    <source>
        <dbReference type="PIRSR" id="PIRSR618044-1"/>
    </source>
</evidence>
<accession>D9SK41</accession>
<dbReference type="PANTHER" id="PTHR21581:SF26">
    <property type="entry name" value="D-ALANYL-D-ALANINE ENDOPEPTIDASE"/>
    <property type="match status" value="1"/>
</dbReference>
<dbReference type="InterPro" id="IPR012338">
    <property type="entry name" value="Beta-lactam/transpept-like"/>
</dbReference>
<evidence type="ECO:0000259" key="12">
    <source>
        <dbReference type="Pfam" id="PF00768"/>
    </source>
</evidence>
<evidence type="ECO:0000256" key="8">
    <source>
        <dbReference type="PIRSR" id="PIRSR618044-2"/>
    </source>
</evidence>
<feature type="compositionally biased region" description="Basic residues" evidence="10">
    <location>
        <begin position="47"/>
        <end position="61"/>
    </location>
</feature>
<keyword evidence="13" id="KW-0121">Carboxypeptidase</keyword>
<dbReference type="HOGENOM" id="CLU_027070_0_1_4"/>
<keyword evidence="6" id="KW-0961">Cell wall biogenesis/degradation</keyword>
<evidence type="ECO:0000313" key="14">
    <source>
        <dbReference type="Proteomes" id="UP000001235"/>
    </source>
</evidence>
<dbReference type="GO" id="GO:0009002">
    <property type="term" value="F:serine-type D-Ala-D-Ala carboxypeptidase activity"/>
    <property type="evidence" value="ECO:0007669"/>
    <property type="project" value="InterPro"/>
</dbReference>
<protein>
    <submittedName>
        <fullName evidence="13">Peptidase S11 D-alanyl-D-alanine carboxypeptidase 1</fullName>
    </submittedName>
</protein>
<keyword evidence="3" id="KW-0378">Hydrolase</keyword>
<dbReference type="OrthoDB" id="5688590at2"/>
<dbReference type="KEGG" id="gca:Galf_2454"/>
<feature type="signal peptide" evidence="11">
    <location>
        <begin position="1"/>
        <end position="19"/>
    </location>
</feature>
<evidence type="ECO:0000256" key="11">
    <source>
        <dbReference type="SAM" id="SignalP"/>
    </source>
</evidence>
<dbReference type="Pfam" id="PF00768">
    <property type="entry name" value="Peptidase_S11"/>
    <property type="match status" value="1"/>
</dbReference>
<evidence type="ECO:0000256" key="6">
    <source>
        <dbReference type="ARBA" id="ARBA00023316"/>
    </source>
</evidence>
<dbReference type="eggNOG" id="COG1686">
    <property type="taxonomic scope" value="Bacteria"/>
</dbReference>
<sequence length="347" mass="37566" precursor="true">MKKLLLVCILASYGVVAQAAEHKAVQHHKRAVAQHAKPPAKHAVVQHAKRGTLHATKRPQKHHALRQSALEGSRVAEKFDTQLSSAAFQPVSSPKLASSIALIYDEQTQRPLYTKNPDAVAPIASITKLMTAMVVLDAEPDLNEALSVGEADFDILKGTHSRLGVGTTFIRSEMLKLALMSSENRAASVLARNYPGGMAAAVAAMNAKARKLGMTHTTFRDPTGLNSENVSTARDLVKMVAAARNYKLIHQYTTTATHSVEGARGRELTFNNTNPLVKNASWEIGVSKTGYINEAGRCLVMQAQIRQRPVIIVLLDSVGKTTRIGDANRVKKWIESASTQGRVASRG</sequence>
<dbReference type="InterPro" id="IPR018044">
    <property type="entry name" value="Peptidase_S11"/>
</dbReference>
<dbReference type="PANTHER" id="PTHR21581">
    <property type="entry name" value="D-ALANYL-D-ALANINE CARBOXYPEPTIDASE"/>
    <property type="match status" value="1"/>
</dbReference>
<name>D9SK41_GALCS</name>
<keyword evidence="14" id="KW-1185">Reference proteome</keyword>
<evidence type="ECO:0000256" key="5">
    <source>
        <dbReference type="ARBA" id="ARBA00022984"/>
    </source>
</evidence>
<evidence type="ECO:0000313" key="13">
    <source>
        <dbReference type="EMBL" id="ADL56453.1"/>
    </source>
</evidence>
<dbReference type="RefSeq" id="WP_013294373.1">
    <property type="nucleotide sequence ID" value="NC_014394.1"/>
</dbReference>
<dbReference type="PRINTS" id="PR00725">
    <property type="entry name" value="DADACBPTASE1"/>
</dbReference>
<dbReference type="EMBL" id="CP002159">
    <property type="protein sequence ID" value="ADL56453.1"/>
    <property type="molecule type" value="Genomic_DNA"/>
</dbReference>
<feature type="binding site" evidence="8">
    <location>
        <position position="288"/>
    </location>
    <ligand>
        <name>substrate</name>
    </ligand>
</feature>
<comment type="similarity">
    <text evidence="1 9">Belongs to the peptidase S11 family.</text>
</comment>
<keyword evidence="13" id="KW-0645">Protease</keyword>
<dbReference type="Gene3D" id="3.40.710.10">
    <property type="entry name" value="DD-peptidase/beta-lactamase superfamily"/>
    <property type="match status" value="1"/>
</dbReference>
<dbReference type="Proteomes" id="UP000001235">
    <property type="component" value="Chromosome"/>
</dbReference>